<organism evidence="3 4">
    <name type="scientific">Anseongella ginsenosidimutans</name>
    <dbReference type="NCBI Taxonomy" id="496056"/>
    <lineage>
        <taxon>Bacteria</taxon>
        <taxon>Pseudomonadati</taxon>
        <taxon>Bacteroidota</taxon>
        <taxon>Sphingobacteriia</taxon>
        <taxon>Sphingobacteriales</taxon>
        <taxon>Sphingobacteriaceae</taxon>
        <taxon>Anseongella</taxon>
    </lineage>
</organism>
<dbReference type="SMART" id="SM00530">
    <property type="entry name" value="HTH_XRE"/>
    <property type="match status" value="1"/>
</dbReference>
<sequence>MNQLFADRFKSARLLNGYSLQGLADAMGNKVSKQALHKYEKGEVIPDSEKISLLSDVLNVRPDYFFREMKVELGAIEYRKLKKMPAKEGHKVIEQTRECLSRYLELEEILGIAQEFSNPLKDFPEVSTHDQVDEAATRLRTEWGLGTGPIFNIPELFEDKHIKVVEIDADVSFDGMQTWVNGETIPVIAYNKNIANKLDRIRFTLLHELAHLLLKIDKSLTDGQKERLCHQFAGAVLLPKNTLLVELGQRRSRLSINELGNIKKQYGISMQALVMRANACGIVNSHYTSQFFNLMKQMNWRKEEPIAYEGVERSNRFDQLLYRALAEELISVSKGAALKNMKLSVFRSQSLIM</sequence>
<dbReference type="PANTHER" id="PTHR43236:SF1">
    <property type="entry name" value="BLL7220 PROTEIN"/>
    <property type="match status" value="1"/>
</dbReference>
<evidence type="ECO:0000313" key="3">
    <source>
        <dbReference type="EMBL" id="TCS87193.1"/>
    </source>
</evidence>
<evidence type="ECO:0000256" key="1">
    <source>
        <dbReference type="ARBA" id="ARBA00007227"/>
    </source>
</evidence>
<dbReference type="Gene3D" id="1.10.260.40">
    <property type="entry name" value="lambda repressor-like DNA-binding domains"/>
    <property type="match status" value="1"/>
</dbReference>
<comment type="similarity">
    <text evidence="1">Belongs to the short-chain fatty acyl-CoA assimilation regulator (ScfR) family.</text>
</comment>
<evidence type="ECO:0000313" key="4">
    <source>
        <dbReference type="Proteomes" id="UP000295807"/>
    </source>
</evidence>
<comment type="caution">
    <text evidence="3">The sequence shown here is derived from an EMBL/GenBank/DDBJ whole genome shotgun (WGS) entry which is preliminary data.</text>
</comment>
<dbReference type="GO" id="GO:0003677">
    <property type="term" value="F:DNA binding"/>
    <property type="evidence" value="ECO:0007669"/>
    <property type="project" value="InterPro"/>
</dbReference>
<dbReference type="PANTHER" id="PTHR43236">
    <property type="entry name" value="ANTITOXIN HIGA1"/>
    <property type="match status" value="1"/>
</dbReference>
<keyword evidence="4" id="KW-1185">Reference proteome</keyword>
<dbReference type="Pfam" id="PF01381">
    <property type="entry name" value="HTH_3"/>
    <property type="match status" value="1"/>
</dbReference>
<protein>
    <submittedName>
        <fullName evidence="3">Zn-dependent peptidase ImmA (M78 family)</fullName>
    </submittedName>
</protein>
<dbReference type="CDD" id="cd00093">
    <property type="entry name" value="HTH_XRE"/>
    <property type="match status" value="1"/>
</dbReference>
<evidence type="ECO:0000259" key="2">
    <source>
        <dbReference type="PROSITE" id="PS50943"/>
    </source>
</evidence>
<dbReference type="Pfam" id="PF06114">
    <property type="entry name" value="Peptidase_M78"/>
    <property type="match status" value="1"/>
</dbReference>
<proteinExistence type="inferred from homology"/>
<dbReference type="OrthoDB" id="9794834at2"/>
<dbReference type="AlphaFoldDB" id="A0A4R3KSC7"/>
<dbReference type="InterPro" id="IPR010982">
    <property type="entry name" value="Lambda_DNA-bd_dom_sf"/>
</dbReference>
<reference evidence="3 4" key="1">
    <citation type="submission" date="2019-03" db="EMBL/GenBank/DDBJ databases">
        <title>Genomic Encyclopedia of Type Strains, Phase IV (KMG-IV): sequencing the most valuable type-strain genomes for metagenomic binning, comparative biology and taxonomic classification.</title>
        <authorList>
            <person name="Goeker M."/>
        </authorList>
    </citation>
    <scope>NUCLEOTIDE SEQUENCE [LARGE SCALE GENOMIC DNA]</scope>
    <source>
        <strain evidence="3 4">DSM 21100</strain>
    </source>
</reference>
<dbReference type="InterPro" id="IPR052345">
    <property type="entry name" value="Rad_response_metalloprotease"/>
</dbReference>
<gene>
    <name evidence="3" type="ORF">EDD80_1054</name>
</gene>
<dbReference type="InterPro" id="IPR010359">
    <property type="entry name" value="IrrE_HExxH"/>
</dbReference>
<dbReference type="EMBL" id="SMAD01000005">
    <property type="protein sequence ID" value="TCS87193.1"/>
    <property type="molecule type" value="Genomic_DNA"/>
</dbReference>
<dbReference type="PROSITE" id="PS50943">
    <property type="entry name" value="HTH_CROC1"/>
    <property type="match status" value="1"/>
</dbReference>
<accession>A0A4R3KSC7</accession>
<feature type="domain" description="HTH cro/C1-type" evidence="2">
    <location>
        <begin position="9"/>
        <end position="65"/>
    </location>
</feature>
<name>A0A4R3KSC7_9SPHI</name>
<dbReference type="SUPFAM" id="SSF47413">
    <property type="entry name" value="lambda repressor-like DNA-binding domains"/>
    <property type="match status" value="1"/>
</dbReference>
<dbReference type="InterPro" id="IPR001387">
    <property type="entry name" value="Cro/C1-type_HTH"/>
</dbReference>
<dbReference type="Proteomes" id="UP000295807">
    <property type="component" value="Unassembled WGS sequence"/>
</dbReference>
<dbReference type="RefSeq" id="WP_132129002.1">
    <property type="nucleotide sequence ID" value="NZ_CP042432.1"/>
</dbReference>
<dbReference type="Gene3D" id="1.10.10.2910">
    <property type="match status" value="1"/>
</dbReference>